<organism evidence="2 3">
    <name type="scientific">Roseibium album</name>
    <dbReference type="NCBI Taxonomy" id="311410"/>
    <lineage>
        <taxon>Bacteria</taxon>
        <taxon>Pseudomonadati</taxon>
        <taxon>Pseudomonadota</taxon>
        <taxon>Alphaproteobacteria</taxon>
        <taxon>Hyphomicrobiales</taxon>
        <taxon>Stappiaceae</taxon>
        <taxon>Roseibium</taxon>
    </lineage>
</organism>
<dbReference type="STRING" id="311410.LA5095_04579"/>
<gene>
    <name evidence="2" type="ORF">LA5096_01558</name>
</gene>
<feature type="transmembrane region" description="Helical" evidence="1">
    <location>
        <begin position="24"/>
        <end position="41"/>
    </location>
</feature>
<proteinExistence type="predicted"/>
<dbReference type="Proteomes" id="UP000049983">
    <property type="component" value="Unassembled WGS sequence"/>
</dbReference>
<feature type="transmembrane region" description="Helical" evidence="1">
    <location>
        <begin position="53"/>
        <end position="78"/>
    </location>
</feature>
<keyword evidence="1" id="KW-1133">Transmembrane helix</keyword>
<accession>A0A0M7A0K6</accession>
<evidence type="ECO:0000313" key="2">
    <source>
        <dbReference type="EMBL" id="CTQ67760.1"/>
    </source>
</evidence>
<name>A0A0M7A0K6_9HYPH</name>
<keyword evidence="1" id="KW-0812">Transmembrane</keyword>
<keyword evidence="3" id="KW-1185">Reference proteome</keyword>
<evidence type="ECO:0000256" key="1">
    <source>
        <dbReference type="SAM" id="Phobius"/>
    </source>
</evidence>
<protein>
    <submittedName>
        <fullName evidence="2">Uncharacterized protein</fullName>
    </submittedName>
</protein>
<dbReference type="AlphaFoldDB" id="A0A0M7A0K6"/>
<reference evidence="3" key="1">
    <citation type="submission" date="2015-07" db="EMBL/GenBank/DDBJ databases">
        <authorList>
            <person name="Rodrigo-Torres Lidia"/>
            <person name="Arahal R.David."/>
        </authorList>
    </citation>
    <scope>NUCLEOTIDE SEQUENCE [LARGE SCALE GENOMIC DNA]</scope>
    <source>
        <strain evidence="3">CECT 5096</strain>
    </source>
</reference>
<keyword evidence="1" id="KW-0472">Membrane</keyword>
<dbReference type="EMBL" id="CXWC01000003">
    <property type="protein sequence ID" value="CTQ67760.1"/>
    <property type="molecule type" value="Genomic_DNA"/>
</dbReference>
<evidence type="ECO:0000313" key="3">
    <source>
        <dbReference type="Proteomes" id="UP000049983"/>
    </source>
</evidence>
<sequence>MKTIDESRSASSDIAREEKIKRNIILFFVTGITCFLAMFAISKSGIEDFTKFLIVLGIVCGFFCLGLYFIARIFFLCFKKP</sequence>